<evidence type="ECO:0000313" key="1">
    <source>
        <dbReference type="EMBL" id="KAF0506329.1"/>
    </source>
</evidence>
<proteinExistence type="predicted"/>
<evidence type="ECO:0000313" key="2">
    <source>
        <dbReference type="Proteomes" id="UP000439903"/>
    </source>
</evidence>
<reference evidence="1 2" key="1">
    <citation type="journal article" date="2019" name="Environ. Microbiol.">
        <title>At the nexus of three kingdoms: the genome of the mycorrhizal fungus Gigaspora margarita provides insights into plant, endobacterial and fungal interactions.</title>
        <authorList>
            <person name="Venice F."/>
            <person name="Ghignone S."/>
            <person name="Salvioli di Fossalunga A."/>
            <person name="Amselem J."/>
            <person name="Novero M."/>
            <person name="Xianan X."/>
            <person name="Sedzielewska Toro K."/>
            <person name="Morin E."/>
            <person name="Lipzen A."/>
            <person name="Grigoriev I.V."/>
            <person name="Henrissat B."/>
            <person name="Martin F.M."/>
            <person name="Bonfante P."/>
        </authorList>
    </citation>
    <scope>NUCLEOTIDE SEQUENCE [LARGE SCALE GENOMIC DNA]</scope>
    <source>
        <strain evidence="1 2">BEG34</strain>
    </source>
</reference>
<organism evidence="1 2">
    <name type="scientific">Gigaspora margarita</name>
    <dbReference type="NCBI Taxonomy" id="4874"/>
    <lineage>
        <taxon>Eukaryota</taxon>
        <taxon>Fungi</taxon>
        <taxon>Fungi incertae sedis</taxon>
        <taxon>Mucoromycota</taxon>
        <taxon>Glomeromycotina</taxon>
        <taxon>Glomeromycetes</taxon>
        <taxon>Diversisporales</taxon>
        <taxon>Gigasporaceae</taxon>
        <taxon>Gigaspora</taxon>
    </lineage>
</organism>
<gene>
    <name evidence="1" type="ORF">F8M41_019143</name>
</gene>
<dbReference type="EMBL" id="WTPW01000488">
    <property type="protein sequence ID" value="KAF0506329.1"/>
    <property type="molecule type" value="Genomic_DNA"/>
</dbReference>
<dbReference type="AlphaFoldDB" id="A0A8H4EKW2"/>
<name>A0A8H4EKW2_GIGMA</name>
<comment type="caution">
    <text evidence="1">The sequence shown here is derived from an EMBL/GenBank/DDBJ whole genome shotgun (WGS) entry which is preliminary data.</text>
</comment>
<dbReference type="OrthoDB" id="2401299at2759"/>
<protein>
    <submittedName>
        <fullName evidence="1">Uncharacterized protein</fullName>
    </submittedName>
</protein>
<accession>A0A8H4EKW2</accession>
<keyword evidence="2" id="KW-1185">Reference proteome</keyword>
<sequence length="92" mass="10477">MLYLSQKKKQVLVNEELTDKSSDFAIKGNSKHIFESLGWYTDVPISVKDKDVKISTATKNFAHINNGEPEPILYLGITWIQNVQDILDPNKN</sequence>
<dbReference type="Proteomes" id="UP000439903">
    <property type="component" value="Unassembled WGS sequence"/>
</dbReference>